<evidence type="ECO:0000256" key="1">
    <source>
        <dbReference type="ARBA" id="ARBA00001974"/>
    </source>
</evidence>
<dbReference type="Pfam" id="PF00890">
    <property type="entry name" value="FAD_binding_2"/>
    <property type="match status" value="2"/>
</dbReference>
<evidence type="ECO:0000256" key="2">
    <source>
        <dbReference type="ARBA" id="ARBA00022630"/>
    </source>
</evidence>
<dbReference type="HOGENOM" id="CLU_011398_4_6_1"/>
<keyword evidence="7" id="KW-1185">Reference proteome</keyword>
<dbReference type="InterPro" id="IPR036188">
    <property type="entry name" value="FAD/NAD-bd_sf"/>
</dbReference>
<dbReference type="InterPro" id="IPR003953">
    <property type="entry name" value="FAD-dep_OxRdtase_2_FAD-bd"/>
</dbReference>
<dbReference type="Gene3D" id="3.50.50.60">
    <property type="entry name" value="FAD/NAD(P)-binding domain"/>
    <property type="match status" value="1"/>
</dbReference>
<organism evidence="6 7">
    <name type="scientific">Aspergillus clavatus (strain ATCC 1007 / CBS 513.65 / DSM 816 / NCTC 3887 / NRRL 1 / QM 1276 / 107)</name>
    <dbReference type="NCBI Taxonomy" id="344612"/>
    <lineage>
        <taxon>Eukaryota</taxon>
        <taxon>Fungi</taxon>
        <taxon>Dikarya</taxon>
        <taxon>Ascomycota</taxon>
        <taxon>Pezizomycotina</taxon>
        <taxon>Eurotiomycetes</taxon>
        <taxon>Eurotiomycetidae</taxon>
        <taxon>Eurotiales</taxon>
        <taxon>Aspergillaceae</taxon>
        <taxon>Aspergillus</taxon>
        <taxon>Aspergillus subgen. Fumigati</taxon>
    </lineage>
</organism>
<dbReference type="VEuPathDB" id="FungiDB:ACLA_004100"/>
<dbReference type="SUPFAM" id="SSF56425">
    <property type="entry name" value="Succinate dehydrogenase/fumarate reductase flavoprotein, catalytic domain"/>
    <property type="match status" value="1"/>
</dbReference>
<comment type="cofactor">
    <cofactor evidence="1">
        <name>FAD</name>
        <dbReference type="ChEBI" id="CHEBI:57692"/>
    </cofactor>
</comment>
<accession>A1C5M8</accession>
<dbReference type="GeneID" id="4708363"/>
<sequence length="493" mass="52689">METLTVDVLVCGGGMSGMACAAFAADAGAKVLVVEKQAMVGGSSNYSAGMFWAPKSYESLRSWVPAGDAELQAAWMKDYLPAVQWMRENGIPTAKRFEGIMTIGIGFPIKIPHLHEYHKQRIAQSNTQSKIFTNTSIVKLIQEYLGVPGSRVIGAVIRREPVDGKREVYYTVKAKQVVLATGGFQGNSALTSTHLGQGGDNIFVRSNRGSVGDGLMLAQDVGAATSRGMNTYYGHLLAAPLRADEVDPKDYLPLAQYQSKYCLLINEGGRRFADETTGDEIVNQYLAKQEKRRGFLLFDDSTRKQHCISAPFPNAGEIDRLEKARAHGCNVASAPTLDGLFEILKAWGVNGAQAQKTIDEYFRVVHHGDTTATLDVAVGKGGKPPVPLVEGDGPFFAMEVQPSITFTYGGILIDTESHALTADKTPIPGLLVAGVDGGGFSNLGYAGGLALAFVTGLWAARAAAKELGLPVPQLPAADPKDAVVDKRNAASRL</sequence>
<dbReference type="OMA" id="FPNAGEI"/>
<evidence type="ECO:0000256" key="3">
    <source>
        <dbReference type="ARBA" id="ARBA00022827"/>
    </source>
</evidence>
<dbReference type="EMBL" id="DS027004">
    <property type="protein sequence ID" value="EAW14996.1"/>
    <property type="molecule type" value="Genomic_DNA"/>
</dbReference>
<proteinExistence type="predicted"/>
<dbReference type="AlphaFoldDB" id="A1C5M8"/>
<feature type="domain" description="FAD-dependent oxidoreductase 2 FAD-binding" evidence="5">
    <location>
        <begin position="7"/>
        <end position="85"/>
    </location>
</feature>
<gene>
    <name evidence="6" type="ORF">ACLA_004100</name>
</gene>
<dbReference type="RefSeq" id="XP_001276422.1">
    <property type="nucleotide sequence ID" value="XM_001276421.1"/>
</dbReference>
<reference evidence="6 7" key="1">
    <citation type="journal article" date="2008" name="PLoS Genet.">
        <title>Genomic islands in the pathogenic filamentous fungus Aspergillus fumigatus.</title>
        <authorList>
            <person name="Fedorova N.D."/>
            <person name="Khaldi N."/>
            <person name="Joardar V.S."/>
            <person name="Maiti R."/>
            <person name="Amedeo P."/>
            <person name="Anderson M.J."/>
            <person name="Crabtree J."/>
            <person name="Silva J.C."/>
            <person name="Badger J.H."/>
            <person name="Albarraq A."/>
            <person name="Angiuoli S."/>
            <person name="Bussey H."/>
            <person name="Bowyer P."/>
            <person name="Cotty P.J."/>
            <person name="Dyer P.S."/>
            <person name="Egan A."/>
            <person name="Galens K."/>
            <person name="Fraser-Liggett C.M."/>
            <person name="Haas B.J."/>
            <person name="Inman J.M."/>
            <person name="Kent R."/>
            <person name="Lemieux S."/>
            <person name="Malavazi I."/>
            <person name="Orvis J."/>
            <person name="Roemer T."/>
            <person name="Ronning C.M."/>
            <person name="Sundaram J.P."/>
            <person name="Sutton G."/>
            <person name="Turner G."/>
            <person name="Venter J.C."/>
            <person name="White O.R."/>
            <person name="Whitty B.R."/>
            <person name="Youngman P."/>
            <person name="Wolfe K.H."/>
            <person name="Goldman G.H."/>
            <person name="Wortman J.R."/>
            <person name="Jiang B."/>
            <person name="Denning D.W."/>
            <person name="Nierman W.C."/>
        </authorList>
    </citation>
    <scope>NUCLEOTIDE SEQUENCE [LARGE SCALE GENOMIC DNA]</scope>
    <source>
        <strain evidence="7">ATCC 1007 / CBS 513.65 / DSM 816 / NCTC 3887 / NRRL 1</strain>
    </source>
</reference>
<keyword evidence="2" id="KW-0285">Flavoprotein</keyword>
<dbReference type="GO" id="GO:0008202">
    <property type="term" value="P:steroid metabolic process"/>
    <property type="evidence" value="ECO:0007669"/>
    <property type="project" value="UniProtKB-ARBA"/>
</dbReference>
<evidence type="ECO:0000313" key="7">
    <source>
        <dbReference type="Proteomes" id="UP000006701"/>
    </source>
</evidence>
<protein>
    <submittedName>
        <fullName evidence="6">FAD binding domain protein</fullName>
    </submittedName>
</protein>
<dbReference type="Proteomes" id="UP000006701">
    <property type="component" value="Unassembled WGS sequence"/>
</dbReference>
<evidence type="ECO:0000256" key="4">
    <source>
        <dbReference type="ARBA" id="ARBA00023002"/>
    </source>
</evidence>
<feature type="domain" description="FAD-dependent oxidoreductase 2 FAD-binding" evidence="5">
    <location>
        <begin position="128"/>
        <end position="439"/>
    </location>
</feature>
<dbReference type="SUPFAM" id="SSF51905">
    <property type="entry name" value="FAD/NAD(P)-binding domain"/>
    <property type="match status" value="1"/>
</dbReference>
<name>A1C5M8_ASPCL</name>
<evidence type="ECO:0000259" key="5">
    <source>
        <dbReference type="Pfam" id="PF00890"/>
    </source>
</evidence>
<dbReference type="OrthoDB" id="7777654at2759"/>
<dbReference type="Gene3D" id="3.90.700.10">
    <property type="entry name" value="Succinate dehydrogenase/fumarate reductase flavoprotein, catalytic domain"/>
    <property type="match status" value="1"/>
</dbReference>
<dbReference type="STRING" id="344612.A1C5M8"/>
<dbReference type="PANTHER" id="PTHR43400:SF7">
    <property type="entry name" value="FAD-DEPENDENT OXIDOREDUCTASE 2 FAD BINDING DOMAIN-CONTAINING PROTEIN"/>
    <property type="match status" value="1"/>
</dbReference>
<dbReference type="InterPro" id="IPR050315">
    <property type="entry name" value="FAD-oxidoreductase_2"/>
</dbReference>
<dbReference type="GO" id="GO:0016491">
    <property type="term" value="F:oxidoreductase activity"/>
    <property type="evidence" value="ECO:0007669"/>
    <property type="project" value="UniProtKB-KW"/>
</dbReference>
<dbReference type="InterPro" id="IPR027477">
    <property type="entry name" value="Succ_DH/fumarate_Rdtase_cat_sf"/>
</dbReference>
<keyword evidence="3" id="KW-0274">FAD</keyword>
<dbReference type="PANTHER" id="PTHR43400">
    <property type="entry name" value="FUMARATE REDUCTASE"/>
    <property type="match status" value="1"/>
</dbReference>
<dbReference type="KEGG" id="act:ACLA_004100"/>
<dbReference type="eggNOG" id="KOG2404">
    <property type="taxonomic scope" value="Eukaryota"/>
</dbReference>
<evidence type="ECO:0000313" key="6">
    <source>
        <dbReference type="EMBL" id="EAW14996.1"/>
    </source>
</evidence>
<keyword evidence="4" id="KW-0560">Oxidoreductase</keyword>